<feature type="non-terminal residue" evidence="1">
    <location>
        <position position="47"/>
    </location>
</feature>
<organism evidence="1 2">
    <name type="scientific">Corynebacterium sanguinis</name>
    <dbReference type="NCBI Taxonomy" id="2594913"/>
    <lineage>
        <taxon>Bacteria</taxon>
        <taxon>Bacillati</taxon>
        <taxon>Actinomycetota</taxon>
        <taxon>Actinomycetes</taxon>
        <taxon>Mycobacteriales</taxon>
        <taxon>Corynebacteriaceae</taxon>
        <taxon>Corynebacterium</taxon>
    </lineage>
</organism>
<dbReference type="EMBL" id="JACEOR010000270">
    <property type="protein sequence ID" value="MBA4505059.1"/>
    <property type="molecule type" value="Genomic_DNA"/>
</dbReference>
<comment type="caution">
    <text evidence="1">The sequence shown here is derived from an EMBL/GenBank/DDBJ whole genome shotgun (WGS) entry which is preliminary data.</text>
</comment>
<name>A0A838WT56_9CORY</name>
<dbReference type="AlphaFoldDB" id="A0A838WT56"/>
<reference evidence="1 2" key="1">
    <citation type="submission" date="2020-07" db="EMBL/GenBank/DDBJ databases">
        <authorList>
            <person name="Khare M."/>
        </authorList>
    </citation>
    <scope>NUCLEOTIDE SEQUENCE [LARGE SCALE GENOMIC DNA]</scope>
    <source>
        <strain evidence="1 2">P8776</strain>
    </source>
</reference>
<protein>
    <submittedName>
        <fullName evidence="1">MarR family transcriptional regulator</fullName>
    </submittedName>
</protein>
<proteinExistence type="predicted"/>
<evidence type="ECO:0000313" key="2">
    <source>
        <dbReference type="Proteomes" id="UP000580709"/>
    </source>
</evidence>
<sequence length="47" mass="5097">MQLDPVIHPVGRLKICAALSAAGATEGDVRYEMRFAHLREVTGLSDT</sequence>
<keyword evidence="2" id="KW-1185">Reference proteome</keyword>
<accession>A0A838WT56</accession>
<evidence type="ECO:0000313" key="1">
    <source>
        <dbReference type="EMBL" id="MBA4505059.1"/>
    </source>
</evidence>
<dbReference type="Proteomes" id="UP000580709">
    <property type="component" value="Unassembled WGS sequence"/>
</dbReference>
<gene>
    <name evidence="1" type="ORF">H0H28_06915</name>
</gene>